<evidence type="ECO:0000313" key="1">
    <source>
        <dbReference type="EMBL" id="TGN13482.1"/>
    </source>
</evidence>
<comment type="caution">
    <text evidence="1">The sequence shown here is derived from an EMBL/GenBank/DDBJ whole genome shotgun (WGS) entry which is preliminary data.</text>
</comment>
<proteinExistence type="predicted"/>
<sequence length="187" mass="21058">MRTGLWIPVEIEVLPLNLTEKVLLAEIVSLDRVGECFASNEHFSKLIGIRSDSVSRIISKLKKMGLVKQTGFDGRRRKLIPILETKSVQKEDLILSKVLSSAPKQNIPKTKSRVGESAEAAFAISNVPIKRVQSQYNVQKSWDEFLKWSKGKVTPSTWSIITNCKDPEMLKGTSSIIWNQFQGMKTI</sequence>
<dbReference type="InterPro" id="IPR036388">
    <property type="entry name" value="WH-like_DNA-bd_sf"/>
</dbReference>
<evidence type="ECO:0000313" key="2">
    <source>
        <dbReference type="Proteomes" id="UP000297649"/>
    </source>
</evidence>
<dbReference type="SUPFAM" id="SSF46785">
    <property type="entry name" value="Winged helix' DNA-binding domain"/>
    <property type="match status" value="1"/>
</dbReference>
<dbReference type="Gene3D" id="1.10.10.10">
    <property type="entry name" value="Winged helix-like DNA-binding domain superfamily/Winged helix DNA-binding domain"/>
    <property type="match status" value="1"/>
</dbReference>
<name>A0A6H3NMJ6_9LEPT</name>
<keyword evidence="2" id="KW-1185">Reference proteome</keyword>
<dbReference type="Proteomes" id="UP000297649">
    <property type="component" value="Unassembled WGS sequence"/>
</dbReference>
<organism evidence="1 2">
    <name type="scientific">Leptospira bandrabouensis</name>
    <dbReference type="NCBI Taxonomy" id="2484903"/>
    <lineage>
        <taxon>Bacteria</taxon>
        <taxon>Pseudomonadati</taxon>
        <taxon>Spirochaetota</taxon>
        <taxon>Spirochaetia</taxon>
        <taxon>Leptospirales</taxon>
        <taxon>Leptospiraceae</taxon>
        <taxon>Leptospira</taxon>
    </lineage>
</organism>
<dbReference type="RefSeq" id="WP_135781431.1">
    <property type="nucleotide sequence ID" value="NZ_RQHU01000014.1"/>
</dbReference>
<dbReference type="InterPro" id="IPR036390">
    <property type="entry name" value="WH_DNA-bd_sf"/>
</dbReference>
<reference evidence="1" key="1">
    <citation type="journal article" date="2019" name="PLoS Negl. Trop. Dis.">
        <title>Revisiting the worldwide diversity of Leptospira species in the environment.</title>
        <authorList>
            <person name="Vincent A.T."/>
            <person name="Schiettekatte O."/>
            <person name="Bourhy P."/>
            <person name="Veyrier F.J."/>
            <person name="Picardeau M."/>
        </authorList>
    </citation>
    <scope>NUCLEOTIDE SEQUENCE [LARGE SCALE GENOMIC DNA]</scope>
    <source>
        <strain evidence="1">201601109</strain>
    </source>
</reference>
<gene>
    <name evidence="1" type="ORF">EHR08_11540</name>
</gene>
<dbReference type="EMBL" id="RQHU01000014">
    <property type="protein sequence ID" value="TGN13482.1"/>
    <property type="molecule type" value="Genomic_DNA"/>
</dbReference>
<accession>A0A6H3NMJ6</accession>
<dbReference type="Pfam" id="PF13730">
    <property type="entry name" value="HTH_36"/>
    <property type="match status" value="1"/>
</dbReference>
<protein>
    <submittedName>
        <fullName evidence="1">Helix-turn-helix domain-containing protein</fullName>
    </submittedName>
</protein>
<dbReference type="AlphaFoldDB" id="A0A6H3NMJ6"/>